<dbReference type="RefSeq" id="WP_029512222.1">
    <property type="nucleotide sequence ID" value="NZ_CP022513.1"/>
</dbReference>
<proteinExistence type="inferred from homology"/>
<dbReference type="EMBL" id="CP022513">
    <property type="protein sequence ID" value="AVN64419.1"/>
    <property type="molecule type" value="Genomic_DNA"/>
</dbReference>
<dbReference type="Gene3D" id="3.40.50.720">
    <property type="entry name" value="NAD(P)-binding Rossmann-like Domain"/>
    <property type="match status" value="1"/>
</dbReference>
<evidence type="ECO:0000256" key="2">
    <source>
        <dbReference type="ARBA" id="ARBA00023002"/>
    </source>
</evidence>
<gene>
    <name evidence="3" type="ORF">CG003_01920</name>
</gene>
<dbReference type="PANTHER" id="PTHR43477:SF1">
    <property type="entry name" value="DIHYDROANTICAPSIN 7-DEHYDROGENASE"/>
    <property type="match status" value="1"/>
</dbReference>
<dbReference type="NCBIfam" id="NF005754">
    <property type="entry name" value="PRK07578.1"/>
    <property type="match status" value="1"/>
</dbReference>
<name>A0A2R3P7Q9_MESFO</name>
<dbReference type="PANTHER" id="PTHR43477">
    <property type="entry name" value="DIHYDROANTICAPSIN 7-DEHYDROGENASE"/>
    <property type="match status" value="1"/>
</dbReference>
<dbReference type="SUPFAM" id="SSF51735">
    <property type="entry name" value="NAD(P)-binding Rossmann-fold domains"/>
    <property type="match status" value="1"/>
</dbReference>
<dbReference type="Proteomes" id="UP000239216">
    <property type="component" value="Chromosome"/>
</dbReference>
<dbReference type="InterPro" id="IPR051122">
    <property type="entry name" value="SDR_DHRS6-like"/>
</dbReference>
<reference evidence="3 4" key="1">
    <citation type="submission" date="2017-07" db="EMBL/GenBank/DDBJ databases">
        <title>Comparative genomic analysis of Mesoplasma florum.</title>
        <authorList>
            <person name="Baby V."/>
            <person name="Lachance J.-C."/>
            <person name="Gagnon J."/>
            <person name="Lucier J.-F."/>
            <person name="Matteau D."/>
            <person name="Knight T.F."/>
            <person name="Rodrigue S."/>
        </authorList>
    </citation>
    <scope>NUCLEOTIDE SEQUENCE [LARGE SCALE GENOMIC DNA]</scope>
    <source>
        <strain evidence="3 4">CnuA-2</strain>
    </source>
</reference>
<dbReference type="InterPro" id="IPR002347">
    <property type="entry name" value="SDR_fam"/>
</dbReference>
<evidence type="ECO:0000313" key="3">
    <source>
        <dbReference type="EMBL" id="AVN64419.1"/>
    </source>
</evidence>
<dbReference type="CDD" id="cd11731">
    <property type="entry name" value="Lin1944_like_SDR_c"/>
    <property type="match status" value="1"/>
</dbReference>
<dbReference type="GO" id="GO:0016491">
    <property type="term" value="F:oxidoreductase activity"/>
    <property type="evidence" value="ECO:0007669"/>
    <property type="project" value="UniProtKB-KW"/>
</dbReference>
<organism evidence="3 4">
    <name type="scientific">Mesoplasma florum</name>
    <name type="common">Acholeplasma florum</name>
    <dbReference type="NCBI Taxonomy" id="2151"/>
    <lineage>
        <taxon>Bacteria</taxon>
        <taxon>Bacillati</taxon>
        <taxon>Mycoplasmatota</taxon>
        <taxon>Mollicutes</taxon>
        <taxon>Entomoplasmatales</taxon>
        <taxon>Entomoplasmataceae</taxon>
        <taxon>Mesoplasma</taxon>
    </lineage>
</organism>
<protein>
    <submittedName>
        <fullName evidence="3">Short chain dehydrogenase</fullName>
    </submittedName>
</protein>
<dbReference type="PRINTS" id="PR00081">
    <property type="entry name" value="GDHRDH"/>
</dbReference>
<evidence type="ECO:0000313" key="4">
    <source>
        <dbReference type="Proteomes" id="UP000239216"/>
    </source>
</evidence>
<keyword evidence="2" id="KW-0560">Oxidoreductase</keyword>
<dbReference type="AlphaFoldDB" id="A0A2R3P7Q9"/>
<sequence>MKLLILGGHGTLGAVIVKELNKSEKEYEIITAGRKSGDIQVDMTSKESIEAMFKKIGNVDHIVVAAGSAAIKPIEELTQEDIMFSINNKMLGQVNIVLIGMNFVNENGSITLITGKAKDEPIKEGTMLALTNGAVMAFAKAAACDIKKNIRINSISPSVFDESLELYGDYFKGVKPVPVEKAAIAFVNVIENDTNGEEIKVY</sequence>
<evidence type="ECO:0000256" key="1">
    <source>
        <dbReference type="ARBA" id="ARBA00006484"/>
    </source>
</evidence>
<dbReference type="InterPro" id="IPR036291">
    <property type="entry name" value="NAD(P)-bd_dom_sf"/>
</dbReference>
<dbReference type="Pfam" id="PF13561">
    <property type="entry name" value="adh_short_C2"/>
    <property type="match status" value="1"/>
</dbReference>
<accession>A0A2R3P7Q9</accession>
<comment type="similarity">
    <text evidence="1">Belongs to the short-chain dehydrogenases/reductases (SDR) family.</text>
</comment>